<protein>
    <submittedName>
        <fullName evidence="2">Uncharacterized protein</fullName>
    </submittedName>
</protein>
<keyword evidence="5" id="KW-1185">Reference proteome</keyword>
<reference evidence="2" key="2">
    <citation type="submission" date="2016-04" db="EMBL/GenBank/DDBJ databases">
        <authorList>
            <person name="Evans L.H."/>
            <person name="Alamgir A."/>
            <person name="Owens N."/>
            <person name="Weber N.D."/>
            <person name="Virtaneva K."/>
            <person name="Barbian K."/>
            <person name="Babar A."/>
            <person name="Rosenke K."/>
        </authorList>
    </citation>
    <scope>NUCLEOTIDE SEQUENCE</scope>
    <source>
        <strain evidence="2">UB2112</strain>
    </source>
</reference>
<gene>
    <name evidence="3" type="ORF">UBRO2_01443</name>
    <name evidence="2" type="ORF">UBRO_07445</name>
</gene>
<reference evidence="3" key="3">
    <citation type="submission" date="2018-08" db="EMBL/GenBank/DDBJ databases">
        <authorList>
            <person name="Guldener U."/>
        </authorList>
    </citation>
    <scope>NUCLEOTIDE SEQUENCE</scope>
    <source>
        <strain evidence="3">UB2</strain>
    </source>
</reference>
<dbReference type="OrthoDB" id="2555310at2759"/>
<evidence type="ECO:0000256" key="1">
    <source>
        <dbReference type="SAM" id="SignalP"/>
    </source>
</evidence>
<evidence type="ECO:0000313" key="4">
    <source>
        <dbReference type="Proteomes" id="UP000179920"/>
    </source>
</evidence>
<evidence type="ECO:0000313" key="3">
    <source>
        <dbReference type="EMBL" id="SYW76606.1"/>
    </source>
</evidence>
<dbReference type="EMBL" id="ULHB01000019">
    <property type="protein sequence ID" value="SYW76606.1"/>
    <property type="molecule type" value="Genomic_DNA"/>
</dbReference>
<keyword evidence="1" id="KW-0732">Signal</keyword>
<sequence>MKSTTLSTTFTLLLLAIIGLVQAAPMPAPAPAPAEGSASLVLLTLDNGSMAKCTLPSGFTLQKADQVSSKLVASGKMACRGGRINAQGGGKTLHCEKGQLASNDEATETLKSACNDHQGVHQLMVRS</sequence>
<dbReference type="Proteomes" id="UP000179920">
    <property type="component" value="Chromosome XVII"/>
</dbReference>
<organism evidence="2 4">
    <name type="scientific">Ustilago bromivora</name>
    <dbReference type="NCBI Taxonomy" id="307758"/>
    <lineage>
        <taxon>Eukaryota</taxon>
        <taxon>Fungi</taxon>
        <taxon>Dikarya</taxon>
        <taxon>Basidiomycota</taxon>
        <taxon>Ustilaginomycotina</taxon>
        <taxon>Ustilaginomycetes</taxon>
        <taxon>Ustilaginales</taxon>
        <taxon>Ustilaginaceae</taxon>
        <taxon>Ustilago</taxon>
    </lineage>
</organism>
<dbReference type="Proteomes" id="UP000658997">
    <property type="component" value="Unassembled WGS sequence"/>
</dbReference>
<dbReference type="EMBL" id="LT558133">
    <property type="protein sequence ID" value="SAM85312.1"/>
    <property type="molecule type" value="Genomic_DNA"/>
</dbReference>
<reference evidence="4" key="1">
    <citation type="submission" date="2016-04" db="EMBL/GenBank/DDBJ databases">
        <authorList>
            <person name="Guldener U."/>
            <person name="Guldener U."/>
        </authorList>
    </citation>
    <scope>NUCLEOTIDE SEQUENCE [LARGE SCALE GENOMIC DNA]</scope>
    <source>
        <strain evidence="4">UB2112</strain>
    </source>
</reference>
<dbReference type="AlphaFoldDB" id="A0A1K0HDN8"/>
<accession>A0A1K0HDN8</accession>
<name>A0A1K0HDN8_9BASI</name>
<evidence type="ECO:0000313" key="2">
    <source>
        <dbReference type="EMBL" id="SAM85312.1"/>
    </source>
</evidence>
<proteinExistence type="predicted"/>
<feature type="signal peptide" evidence="1">
    <location>
        <begin position="1"/>
        <end position="23"/>
    </location>
</feature>
<feature type="chain" id="PRO_5038296026" evidence="1">
    <location>
        <begin position="24"/>
        <end position="127"/>
    </location>
</feature>
<evidence type="ECO:0000313" key="5">
    <source>
        <dbReference type="Proteomes" id="UP000658997"/>
    </source>
</evidence>